<dbReference type="InterPro" id="IPR011990">
    <property type="entry name" value="TPR-like_helical_dom_sf"/>
</dbReference>
<dbReference type="Gene3D" id="1.10.10.10">
    <property type="entry name" value="Winged helix-like DNA-binding domain superfamily/Winged helix DNA-binding domain"/>
    <property type="match status" value="1"/>
</dbReference>
<evidence type="ECO:0000256" key="2">
    <source>
        <dbReference type="SAM" id="Phobius"/>
    </source>
</evidence>
<feature type="repeat" description="TPR" evidence="1">
    <location>
        <begin position="237"/>
        <end position="270"/>
    </location>
</feature>
<dbReference type="GO" id="GO:0006355">
    <property type="term" value="P:regulation of DNA-templated transcription"/>
    <property type="evidence" value="ECO:0007669"/>
    <property type="project" value="InterPro"/>
</dbReference>
<dbReference type="Proteomes" id="UP000199203">
    <property type="component" value="Unassembled WGS sequence"/>
</dbReference>
<accession>A0A1G7JGM3</accession>
<evidence type="ECO:0000256" key="1">
    <source>
        <dbReference type="PROSITE-ProRule" id="PRU00339"/>
    </source>
</evidence>
<dbReference type="Gene3D" id="1.25.40.10">
    <property type="entry name" value="Tetratricopeptide repeat domain"/>
    <property type="match status" value="2"/>
</dbReference>
<dbReference type="SUPFAM" id="SSF46894">
    <property type="entry name" value="C-terminal effector domain of the bipartite response regulators"/>
    <property type="match status" value="1"/>
</dbReference>
<dbReference type="STRING" id="454006.SAMN05421825_1380"/>
<dbReference type="InterPro" id="IPR019734">
    <property type="entry name" value="TPR_rpt"/>
</dbReference>
<dbReference type="GO" id="GO:0003677">
    <property type="term" value="F:DNA binding"/>
    <property type="evidence" value="ECO:0007669"/>
    <property type="project" value="InterPro"/>
</dbReference>
<name>A0A1G7JGM3_9FLAO</name>
<dbReference type="Pfam" id="PF13181">
    <property type="entry name" value="TPR_8"/>
    <property type="match status" value="1"/>
</dbReference>
<dbReference type="InterPro" id="IPR036388">
    <property type="entry name" value="WH-like_DNA-bd_sf"/>
</dbReference>
<keyword evidence="2" id="KW-0812">Transmembrane</keyword>
<evidence type="ECO:0000313" key="4">
    <source>
        <dbReference type="Proteomes" id="UP000199203"/>
    </source>
</evidence>
<protein>
    <submittedName>
        <fullName evidence="3">Tetratricopeptide repeat-containing protein</fullName>
    </submittedName>
</protein>
<proteinExistence type="predicted"/>
<dbReference type="EMBL" id="FNBH01000001">
    <property type="protein sequence ID" value="SDF24102.1"/>
    <property type="molecule type" value="Genomic_DNA"/>
</dbReference>
<organism evidence="3 4">
    <name type="scientific">Epilithonimonas hungarica</name>
    <dbReference type="NCBI Taxonomy" id="454006"/>
    <lineage>
        <taxon>Bacteria</taxon>
        <taxon>Pseudomonadati</taxon>
        <taxon>Bacteroidota</taxon>
        <taxon>Flavobacteriia</taxon>
        <taxon>Flavobacteriales</taxon>
        <taxon>Weeksellaceae</taxon>
        <taxon>Chryseobacterium group</taxon>
        <taxon>Epilithonimonas</taxon>
    </lineage>
</organism>
<dbReference type="SMART" id="SM00028">
    <property type="entry name" value="TPR"/>
    <property type="match status" value="3"/>
</dbReference>
<feature type="transmembrane region" description="Helical" evidence="2">
    <location>
        <begin position="343"/>
        <end position="362"/>
    </location>
</feature>
<keyword evidence="2" id="KW-1133">Transmembrane helix</keyword>
<reference evidence="4" key="1">
    <citation type="submission" date="2016-10" db="EMBL/GenBank/DDBJ databases">
        <authorList>
            <person name="Varghese N."/>
            <person name="Submissions S."/>
        </authorList>
    </citation>
    <scope>NUCLEOTIDE SEQUENCE [LARGE SCALE GENOMIC DNA]</scope>
    <source>
        <strain evidence="4">DSM 19684</strain>
    </source>
</reference>
<gene>
    <name evidence="3" type="ORF">SAMN05421825_1380</name>
</gene>
<dbReference type="PROSITE" id="PS50005">
    <property type="entry name" value="TPR"/>
    <property type="match status" value="1"/>
</dbReference>
<dbReference type="Pfam" id="PF13424">
    <property type="entry name" value="TPR_12"/>
    <property type="match status" value="1"/>
</dbReference>
<keyword evidence="4" id="KW-1185">Reference proteome</keyword>
<dbReference type="SUPFAM" id="SSF48452">
    <property type="entry name" value="TPR-like"/>
    <property type="match status" value="2"/>
</dbReference>
<dbReference type="InterPro" id="IPR016032">
    <property type="entry name" value="Sig_transdc_resp-reg_C-effctor"/>
</dbReference>
<keyword evidence="2" id="KW-0472">Membrane</keyword>
<sequence>MNKNHKIRNSIYSYLSILFILMLLSVRVNGQRKTYPDIDQALMDNYNNTHDSGKFKEGIESTLKLINQCRKLNFQKGVVVGYIDIGNFLCTINYYSESLKYLEIAEKELTKIKDYSLATELYTEFGKVYHFIGLYDTSNQYYNKAIISNKKISNPIDRKNNSVYVYACKADNLKYLKESDSSKIYFEKAFKIEPDAITASNLALHYINNDPKKMDSAIYYLKLGNQLSQNYSPYQKSAVIQAWGDLYSKQKNYNEALKYYFESLEISKKIKSHIDIRDIYQTISKTYKSLNQEDKSVEYLKKYTILNDSLSSADKIALNFSVDKLIKEKEIEKEEIETKNHNILIIISLSAVIFLSLGYFLYKRNKKEKEKIIKIQQKEIIQKEIEKKNLEYKVNDSFDEVIQLAKTNSPYFLTRFKEVYPDFCEKLISLNPDLINSEFAFCAYLKLNFSTKEIANYTFVTEKAVQARKSRIRKKFNIPSDEDLYIWINKI</sequence>
<evidence type="ECO:0000313" key="3">
    <source>
        <dbReference type="EMBL" id="SDF24102.1"/>
    </source>
</evidence>
<dbReference type="AlphaFoldDB" id="A0A1G7JGM3"/>
<keyword evidence="1" id="KW-0802">TPR repeat</keyword>